<name>A0AA91DNS9_VARPD</name>
<evidence type="ECO:0000313" key="1">
    <source>
        <dbReference type="EMBL" id="OAK62081.1"/>
    </source>
</evidence>
<protein>
    <submittedName>
        <fullName evidence="1">Uncharacterized protein</fullName>
    </submittedName>
</protein>
<dbReference type="Proteomes" id="UP000077852">
    <property type="component" value="Unassembled WGS sequence"/>
</dbReference>
<dbReference type="EMBL" id="LVHG01000053">
    <property type="protein sequence ID" value="OAK62081.1"/>
    <property type="molecule type" value="Genomic_DNA"/>
</dbReference>
<organism evidence="1 2">
    <name type="scientific">Variovorax paradoxus</name>
    <dbReference type="NCBI Taxonomy" id="34073"/>
    <lineage>
        <taxon>Bacteria</taxon>
        <taxon>Pseudomonadati</taxon>
        <taxon>Pseudomonadota</taxon>
        <taxon>Betaproteobacteria</taxon>
        <taxon>Burkholderiales</taxon>
        <taxon>Comamonadaceae</taxon>
        <taxon>Variovorax</taxon>
    </lineage>
</organism>
<sequence>MGKIYSVTVDNHASHSAYFMVFQSDPTQWAPNALSLAWFAKYSNPGQNARTRFEWTTDTGFSWAETGELQPGIQFAPAETCEPSGGSNRISLDCEDGIYRFANPSWGADPARFYLAETANIPARSQACVGVTMSGSTVYAVQARPNQNLAFSPRPRYFIAYGDYQQGDVIDVSTVNNPLELSFPAGVHALTTTLHADGSWTRPISLARANEQRLRLLSI</sequence>
<proteinExistence type="predicted"/>
<dbReference type="AlphaFoldDB" id="A0AA91DNS9"/>
<comment type="caution">
    <text evidence="1">The sequence shown here is derived from an EMBL/GenBank/DDBJ whole genome shotgun (WGS) entry which is preliminary data.</text>
</comment>
<accession>A0AA91DNS9</accession>
<reference evidence="1 2" key="1">
    <citation type="submission" date="2016-03" db="EMBL/GenBank/DDBJ databases">
        <title>Genome sequence of Variovorax paradoxus KB5.</title>
        <authorList>
            <person name="Jeong H."/>
            <person name="Hong C.E."/>
            <person name="Jo S.H."/>
            <person name="Park J.M."/>
        </authorList>
    </citation>
    <scope>NUCLEOTIDE SEQUENCE [LARGE SCALE GENOMIC DNA]</scope>
    <source>
        <strain evidence="1 2">KB5</strain>
    </source>
</reference>
<gene>
    <name evidence="1" type="ORF">A3K87_19545</name>
</gene>
<evidence type="ECO:0000313" key="2">
    <source>
        <dbReference type="Proteomes" id="UP000077852"/>
    </source>
</evidence>
<dbReference type="RefSeq" id="WP_081268951.1">
    <property type="nucleotide sequence ID" value="NZ_LVHG01000053.1"/>
</dbReference>